<comment type="caution">
    <text evidence="7">The sequence shown here is derived from an EMBL/GenBank/DDBJ whole genome shotgun (WGS) entry which is preliminary data.</text>
</comment>
<dbReference type="SUPFAM" id="SSF55729">
    <property type="entry name" value="Acyl-CoA N-acyltransferases (Nat)"/>
    <property type="match status" value="1"/>
</dbReference>
<evidence type="ECO:0000256" key="6">
    <source>
        <dbReference type="SAM" id="MobiDB-lite"/>
    </source>
</evidence>
<dbReference type="AlphaFoldDB" id="A0A8I2YQ67"/>
<dbReference type="InterPro" id="IPR002993">
    <property type="entry name" value="ODC_AZ"/>
</dbReference>
<evidence type="ECO:0000256" key="2">
    <source>
        <dbReference type="ARBA" id="ARBA00008796"/>
    </source>
</evidence>
<dbReference type="GO" id="GO:0075523">
    <property type="term" value="P:viral translational frameshifting"/>
    <property type="evidence" value="ECO:0007669"/>
    <property type="project" value="UniProtKB-KW"/>
</dbReference>
<dbReference type="EMBL" id="JAGFBS010000014">
    <property type="protein sequence ID" value="KAG6375407.1"/>
    <property type="molecule type" value="Genomic_DNA"/>
</dbReference>
<evidence type="ECO:0000256" key="1">
    <source>
        <dbReference type="ARBA" id="ARBA00002307"/>
    </source>
</evidence>
<dbReference type="InterPro" id="IPR038581">
    <property type="entry name" value="ODC_AZ_sf"/>
</dbReference>
<organism evidence="7 8">
    <name type="scientific">Boletus reticuloceps</name>
    <dbReference type="NCBI Taxonomy" id="495285"/>
    <lineage>
        <taxon>Eukaryota</taxon>
        <taxon>Fungi</taxon>
        <taxon>Dikarya</taxon>
        <taxon>Basidiomycota</taxon>
        <taxon>Agaricomycotina</taxon>
        <taxon>Agaricomycetes</taxon>
        <taxon>Agaricomycetidae</taxon>
        <taxon>Boletales</taxon>
        <taxon>Boletineae</taxon>
        <taxon>Boletaceae</taxon>
        <taxon>Boletoideae</taxon>
        <taxon>Boletus</taxon>
    </lineage>
</organism>
<feature type="region of interest" description="Disordered" evidence="6">
    <location>
        <begin position="152"/>
        <end position="235"/>
    </location>
</feature>
<feature type="compositionally biased region" description="Low complexity" evidence="6">
    <location>
        <begin position="170"/>
        <end position="181"/>
    </location>
</feature>
<dbReference type="Pfam" id="PF02100">
    <property type="entry name" value="ODC_AZ"/>
    <property type="match status" value="1"/>
</dbReference>
<dbReference type="PANTHER" id="PTHR10279">
    <property type="entry name" value="ORNITHINE DECARBOXYLASE ANTIZYME"/>
    <property type="match status" value="1"/>
</dbReference>
<dbReference type="GO" id="GO:0005634">
    <property type="term" value="C:nucleus"/>
    <property type="evidence" value="ECO:0007669"/>
    <property type="project" value="TreeGrafter"/>
</dbReference>
<sequence>MRERNRLYVVDGVERVSGVRRGDPIALVAWLQSFHQPITASSSTRSNKASFNCNHPHPQSRRKNMSHPSISNYTKQQFSLCPTNGRLAVGDGAFTCDNTPSVLAVCHIQGTDDMYYYSTTFSGGPGVRPLVHAAIVHINLLRPSGVFDIPTAKCPPDGGSSDRVTGGLASIISQSPNSSFSPSPPEKPSSPINNHVAGTRIPSTVPPRRIPARSESLDSLSTPSLTPDDSDASGAPGIITKHSKDALDLLLNIFPHNGLSILPFAKSVVVSVPNMGATFDGVVLELPGNSKTFYVDGKNAPAVSLRESIVALLELADEYLQCSALVIVLDKSFNSLNDLLHSLMYVGGSIVTKPPFQVNPAYILVGLDI</sequence>
<evidence type="ECO:0000256" key="5">
    <source>
        <dbReference type="ARBA" id="ARBA00022758"/>
    </source>
</evidence>
<dbReference type="OrthoDB" id="5959761at2759"/>
<dbReference type="InterPro" id="IPR016181">
    <property type="entry name" value="Acyl_CoA_acyltransferase"/>
</dbReference>
<reference evidence="7" key="1">
    <citation type="submission" date="2021-03" db="EMBL/GenBank/DDBJ databases">
        <title>Evolutionary innovations through gain and loss of genes in the ectomycorrhizal Boletales.</title>
        <authorList>
            <person name="Wu G."/>
            <person name="Miyauchi S."/>
            <person name="Morin E."/>
            <person name="Yang Z.-L."/>
            <person name="Xu J."/>
            <person name="Martin F.M."/>
        </authorList>
    </citation>
    <scope>NUCLEOTIDE SEQUENCE</scope>
    <source>
        <strain evidence="7">BR01</strain>
    </source>
</reference>
<protein>
    <recommendedName>
        <fullName evidence="4">Ornithine decarboxylase antizyme</fullName>
    </recommendedName>
</protein>
<feature type="region of interest" description="Disordered" evidence="6">
    <location>
        <begin position="41"/>
        <end position="68"/>
    </location>
</feature>
<dbReference type="PANTHER" id="PTHR10279:SF10">
    <property type="entry name" value="ORNITHINE DECARBOXYLASE ANTIZYME"/>
    <property type="match status" value="1"/>
</dbReference>
<comment type="subunit">
    <text evidence="3">Interacts with ODC and thereby sterically blocks ODC homodimerization.</text>
</comment>
<name>A0A8I2YQ67_9AGAM</name>
<evidence type="ECO:0000256" key="4">
    <source>
        <dbReference type="ARBA" id="ARBA00017712"/>
    </source>
</evidence>
<dbReference type="Proteomes" id="UP000683000">
    <property type="component" value="Unassembled WGS sequence"/>
</dbReference>
<keyword evidence="5" id="KW-0688">Ribosomal frameshifting</keyword>
<dbReference type="Gene3D" id="3.40.630.60">
    <property type="match status" value="1"/>
</dbReference>
<proteinExistence type="inferred from homology"/>
<feature type="compositionally biased region" description="Low complexity" evidence="6">
    <location>
        <begin position="217"/>
        <end position="227"/>
    </location>
</feature>
<feature type="compositionally biased region" description="Polar residues" evidence="6">
    <location>
        <begin position="41"/>
        <end position="53"/>
    </location>
</feature>
<dbReference type="GO" id="GO:0005737">
    <property type="term" value="C:cytoplasm"/>
    <property type="evidence" value="ECO:0007669"/>
    <property type="project" value="TreeGrafter"/>
</dbReference>
<dbReference type="GO" id="GO:0008073">
    <property type="term" value="F:ornithine decarboxylase inhibitor activity"/>
    <property type="evidence" value="ECO:0007669"/>
    <property type="project" value="InterPro"/>
</dbReference>
<comment type="similarity">
    <text evidence="2">Belongs to the ODC antizyme family.</text>
</comment>
<keyword evidence="8" id="KW-1185">Reference proteome</keyword>
<evidence type="ECO:0000256" key="3">
    <source>
        <dbReference type="ARBA" id="ARBA00011486"/>
    </source>
</evidence>
<evidence type="ECO:0000313" key="7">
    <source>
        <dbReference type="EMBL" id="KAG6375407.1"/>
    </source>
</evidence>
<gene>
    <name evidence="7" type="ORF">JVT61DRAFT_2964</name>
</gene>
<evidence type="ECO:0000313" key="8">
    <source>
        <dbReference type="Proteomes" id="UP000683000"/>
    </source>
</evidence>
<dbReference type="GO" id="GO:0045732">
    <property type="term" value="P:positive regulation of protein catabolic process"/>
    <property type="evidence" value="ECO:0007669"/>
    <property type="project" value="TreeGrafter"/>
</dbReference>
<comment type="function">
    <text evidence="1">Ornithine decarboxylase (ODC) antizyme protein that negatively regulates ODC activity and intracellular polyamine biosynthesis in response to increased intracellular polyamine levels. Binds to ODC monomers, inhibiting the assembly of the functional ODC homodimer, and targets the monomers for ubiquitin-independent proteolytic destruction by the 26S proteasome.</text>
</comment>
<accession>A0A8I2YQ67</accession>